<dbReference type="Proteomes" id="UP000265509">
    <property type="component" value="Unassembled WGS sequence"/>
</dbReference>
<accession>A0A3L7E110</accession>
<evidence type="ECO:0000313" key="4">
    <source>
        <dbReference type="EMBL" id="RLQ22615.1"/>
    </source>
</evidence>
<evidence type="ECO:0000259" key="3">
    <source>
        <dbReference type="PROSITE" id="PS51459"/>
    </source>
</evidence>
<dbReference type="GO" id="GO:0005524">
    <property type="term" value="F:ATP binding"/>
    <property type="evidence" value="ECO:0007669"/>
    <property type="project" value="UniProtKB-KW"/>
</dbReference>
<evidence type="ECO:0000256" key="2">
    <source>
        <dbReference type="PIRSR" id="PIRSR640198-2"/>
    </source>
</evidence>
<dbReference type="Gene3D" id="1.10.3290.10">
    <property type="entry name" value="Fido-like domain"/>
    <property type="match status" value="1"/>
</dbReference>
<dbReference type="PANTHER" id="PTHR13504:SF33">
    <property type="entry name" value="FIC FAMILY PROTEIN"/>
    <property type="match status" value="1"/>
</dbReference>
<reference evidence="4 5" key="1">
    <citation type="submission" date="2018-07" db="EMBL/GenBank/DDBJ databases">
        <title>Halioglobus sp. genome submission.</title>
        <authorList>
            <person name="Ye M.-Q."/>
            <person name="Du Z.-J."/>
        </authorList>
    </citation>
    <scope>NUCLEOTIDE SEQUENCE [LARGE SCALE GENOMIC DNA]</scope>
    <source>
        <strain evidence="4 5">U0301</strain>
    </source>
</reference>
<dbReference type="AlphaFoldDB" id="A0A3L7E110"/>
<proteinExistence type="predicted"/>
<feature type="binding site" evidence="2">
    <location>
        <begin position="211"/>
        <end position="218"/>
    </location>
    <ligand>
        <name>ATP</name>
        <dbReference type="ChEBI" id="CHEBI:30616"/>
    </ligand>
</feature>
<feature type="binding site" evidence="2">
    <location>
        <begin position="249"/>
        <end position="250"/>
    </location>
    <ligand>
        <name>ATP</name>
        <dbReference type="ChEBI" id="CHEBI:30616"/>
    </ligand>
</feature>
<feature type="active site" evidence="1">
    <location>
        <position position="207"/>
    </location>
</feature>
<name>A0A3L7E110_9GAMM</name>
<keyword evidence="2" id="KW-0067">ATP-binding</keyword>
<dbReference type="PROSITE" id="PS51459">
    <property type="entry name" value="FIDO"/>
    <property type="match status" value="1"/>
</dbReference>
<feature type="domain" description="Fido" evidence="3">
    <location>
        <begin position="115"/>
        <end position="272"/>
    </location>
</feature>
<comment type="caution">
    <text evidence="4">The sequence shown here is derived from an EMBL/GenBank/DDBJ whole genome shotgun (WGS) entry which is preliminary data.</text>
</comment>
<keyword evidence="2" id="KW-0547">Nucleotide-binding</keyword>
<dbReference type="Pfam" id="PF13776">
    <property type="entry name" value="DUF4172"/>
    <property type="match status" value="1"/>
</dbReference>
<dbReference type="Gene3D" id="1.10.10.10">
    <property type="entry name" value="Winged helix-like DNA-binding domain superfamily/Winged helix DNA-binding domain"/>
    <property type="match status" value="1"/>
</dbReference>
<dbReference type="InterPro" id="IPR040198">
    <property type="entry name" value="Fido_containing"/>
</dbReference>
<dbReference type="Pfam" id="PF02661">
    <property type="entry name" value="Fic"/>
    <property type="match status" value="1"/>
</dbReference>
<organism evidence="4 5">
    <name type="scientific">Seongchinamella sediminis</name>
    <dbReference type="NCBI Taxonomy" id="2283635"/>
    <lineage>
        <taxon>Bacteria</taxon>
        <taxon>Pseudomonadati</taxon>
        <taxon>Pseudomonadota</taxon>
        <taxon>Gammaproteobacteria</taxon>
        <taxon>Cellvibrionales</taxon>
        <taxon>Halieaceae</taxon>
        <taxon>Seongchinamella</taxon>
    </lineage>
</organism>
<dbReference type="EMBL" id="QRAN01000005">
    <property type="protein sequence ID" value="RLQ22615.1"/>
    <property type="molecule type" value="Genomic_DNA"/>
</dbReference>
<dbReference type="InterPro" id="IPR003812">
    <property type="entry name" value="Fido"/>
</dbReference>
<dbReference type="PANTHER" id="PTHR13504">
    <property type="entry name" value="FIDO DOMAIN-CONTAINING PROTEIN DDB_G0283145"/>
    <property type="match status" value="1"/>
</dbReference>
<dbReference type="InterPro" id="IPR036597">
    <property type="entry name" value="Fido-like_dom_sf"/>
</dbReference>
<dbReference type="RefSeq" id="WP_117953386.1">
    <property type="nucleotide sequence ID" value="NZ_QRAN01000005.1"/>
</dbReference>
<gene>
    <name evidence="4" type="ORF">DWB85_06430</name>
</gene>
<evidence type="ECO:0000313" key="5">
    <source>
        <dbReference type="Proteomes" id="UP000265509"/>
    </source>
</evidence>
<evidence type="ECO:0000256" key="1">
    <source>
        <dbReference type="PIRSR" id="PIRSR640198-1"/>
    </source>
</evidence>
<protein>
    <submittedName>
        <fullName evidence="4">DUF4172 domain-containing protein</fullName>
    </submittedName>
</protein>
<dbReference type="InterPro" id="IPR025230">
    <property type="entry name" value="DUF4172"/>
</dbReference>
<dbReference type="OrthoDB" id="9807853at2"/>
<dbReference type="InterPro" id="IPR036388">
    <property type="entry name" value="WH-like_DNA-bd_sf"/>
</dbReference>
<dbReference type="SUPFAM" id="SSF140931">
    <property type="entry name" value="Fic-like"/>
    <property type="match status" value="1"/>
</dbReference>
<keyword evidence="5" id="KW-1185">Reference proteome</keyword>
<sequence>MYIWGRQDWPNLTWDNDILARPLAKVSREQGRLLGKMEGLGFELRDEAHLHTLTEDVVKTSEIEGETLERDQVRSSIACRLGMDIGIGGLVPADRDVEGVVEMMLDATGNYDQPLTEDRLFGWHAALFPTGRSGMHKILTGQWRDDSSGAMQVVSGPLGKQKVHYEAPPADRLPEETAKFLEWFENPGDLDPLLIAGLAHLWFVTLHPFDDGNGRIARALADMALARGEGSAQRFYSMSAQIRLERNDYYDTLESSQKAGLDITPWQMWFLGCLGRAVDGAQETLTAVMDKARFWEQFAKEPLNERQIKVLNRLMDGFEGKLTTSKWARLAKCSQDTAYRDILDLIERGALQKDPGGGRSTSYSIRTKKSE</sequence>